<dbReference type="AlphaFoldDB" id="A0A397YWF7"/>
<sequence>MLLGTPNRAALSHFRLVRWQPALLQCEGLFLFSFRKSENRLIVTNASIHSLLQNRQVFLTLTHTLSVLKTVLYQSTKRLFATTFFHEI</sequence>
<protein>
    <submittedName>
        <fullName evidence="1">Uncharacterized protein</fullName>
    </submittedName>
</protein>
<dbReference type="EMBL" id="CM010633">
    <property type="protein sequence ID" value="RID57789.1"/>
    <property type="molecule type" value="Genomic_DNA"/>
</dbReference>
<evidence type="ECO:0000313" key="2">
    <source>
        <dbReference type="Proteomes" id="UP000264353"/>
    </source>
</evidence>
<name>A0A397YWF7_BRACM</name>
<organism evidence="1 2">
    <name type="scientific">Brassica campestris</name>
    <name type="common">Field mustard</name>
    <dbReference type="NCBI Taxonomy" id="3711"/>
    <lineage>
        <taxon>Eukaryota</taxon>
        <taxon>Viridiplantae</taxon>
        <taxon>Streptophyta</taxon>
        <taxon>Embryophyta</taxon>
        <taxon>Tracheophyta</taxon>
        <taxon>Spermatophyta</taxon>
        <taxon>Magnoliopsida</taxon>
        <taxon>eudicotyledons</taxon>
        <taxon>Gunneridae</taxon>
        <taxon>Pentapetalae</taxon>
        <taxon>rosids</taxon>
        <taxon>malvids</taxon>
        <taxon>Brassicales</taxon>
        <taxon>Brassicaceae</taxon>
        <taxon>Brassiceae</taxon>
        <taxon>Brassica</taxon>
    </lineage>
</organism>
<accession>A0A397YWF7</accession>
<dbReference type="Proteomes" id="UP000264353">
    <property type="component" value="Chromosome A6"/>
</dbReference>
<gene>
    <name evidence="1" type="ORF">BRARA_F01141</name>
</gene>
<reference evidence="1 2" key="1">
    <citation type="submission" date="2018-06" db="EMBL/GenBank/DDBJ databases">
        <title>WGS assembly of Brassica rapa FPsc.</title>
        <authorList>
            <person name="Bowman J."/>
            <person name="Kohchi T."/>
            <person name="Yamato K."/>
            <person name="Jenkins J."/>
            <person name="Shu S."/>
            <person name="Ishizaki K."/>
            <person name="Yamaoka S."/>
            <person name="Nishihama R."/>
            <person name="Nakamura Y."/>
            <person name="Berger F."/>
            <person name="Adam C."/>
            <person name="Aki S."/>
            <person name="Althoff F."/>
            <person name="Araki T."/>
            <person name="Arteaga-Vazquez M."/>
            <person name="Balasubrmanian S."/>
            <person name="Bauer D."/>
            <person name="Boehm C."/>
            <person name="Briginshaw L."/>
            <person name="Caballero-Perez J."/>
            <person name="Catarino B."/>
            <person name="Chen F."/>
            <person name="Chiyoda S."/>
            <person name="Chovatia M."/>
            <person name="Davies K."/>
            <person name="Delmans M."/>
            <person name="Demura T."/>
            <person name="Dierschke T."/>
            <person name="Dolan L."/>
            <person name="Dorantes-Acosta A."/>
            <person name="Eklund D."/>
            <person name="Florent S."/>
            <person name="Flores-Sandoval E."/>
            <person name="Fujiyama A."/>
            <person name="Fukuzawa H."/>
            <person name="Galik B."/>
            <person name="Grimanelli D."/>
            <person name="Grimwood J."/>
            <person name="Grossniklaus U."/>
            <person name="Hamada T."/>
            <person name="Haseloff J."/>
            <person name="Hetherington A."/>
            <person name="Higo A."/>
            <person name="Hirakawa Y."/>
            <person name="Hundley H."/>
            <person name="Ikeda Y."/>
            <person name="Inoue K."/>
            <person name="Inoue S."/>
            <person name="Ishida S."/>
            <person name="Jia Q."/>
            <person name="Kakita M."/>
            <person name="Kanazawa T."/>
            <person name="Kawai Y."/>
            <person name="Kawashima T."/>
            <person name="Kennedy M."/>
            <person name="Kinose K."/>
            <person name="Kinoshita T."/>
            <person name="Kohara Y."/>
            <person name="Koide E."/>
            <person name="Komatsu K."/>
            <person name="Kopischke S."/>
            <person name="Kubo M."/>
            <person name="Kyozuka J."/>
            <person name="Lagercrantz U."/>
            <person name="Lin S."/>
            <person name="Lindquist E."/>
            <person name="Lipzen A."/>
            <person name="Lu C."/>
            <person name="Luna E."/>
            <person name="Martienssen R."/>
            <person name="Minamino N."/>
            <person name="Mizutani M."/>
            <person name="Mizutani M."/>
            <person name="Mochizuki N."/>
            <person name="Monte I."/>
            <person name="Mosher R."/>
            <person name="Nagasaki H."/>
            <person name="Nakagami H."/>
            <person name="Naramoto S."/>
            <person name="Nishitani K."/>
            <person name="Ohtani M."/>
            <person name="Okamoto T."/>
            <person name="Okumura M."/>
            <person name="Phillips J."/>
            <person name="Pollak B."/>
            <person name="Reinders A."/>
            <person name="Roevekamp M."/>
            <person name="Sano R."/>
            <person name="Sawa S."/>
            <person name="Schmid M."/>
            <person name="Shirakawa M."/>
            <person name="Solano R."/>
            <person name="Spunde A."/>
            <person name="Suetsugu N."/>
            <person name="Sugano S."/>
            <person name="Sugiyama A."/>
            <person name="Sun R."/>
            <person name="Suzuki Y."/>
            <person name="Takenaka M."/>
            <person name="Takezawa D."/>
            <person name="Tomogane H."/>
            <person name="Tsuzuki M."/>
            <person name="Ueda T."/>
            <person name="Umeda M."/>
            <person name="Ward J."/>
            <person name="Watanabe Y."/>
            <person name="Yazaki K."/>
            <person name="Yokoyama R."/>
            <person name="Yoshitake Y."/>
            <person name="Yotsui I."/>
            <person name="Zachgo S."/>
            <person name="Schmutz J."/>
        </authorList>
    </citation>
    <scope>NUCLEOTIDE SEQUENCE [LARGE SCALE GENOMIC DNA]</scope>
    <source>
        <strain evidence="2">cv. B-3</strain>
    </source>
</reference>
<proteinExistence type="predicted"/>
<evidence type="ECO:0000313" key="1">
    <source>
        <dbReference type="EMBL" id="RID57789.1"/>
    </source>
</evidence>